<dbReference type="Proteomes" id="UP000499080">
    <property type="component" value="Unassembled WGS sequence"/>
</dbReference>
<name>A0A4Y2G6P4_ARAVE</name>
<dbReference type="AlphaFoldDB" id="A0A4Y2G6P4"/>
<accession>A0A4Y2G6P4</accession>
<proteinExistence type="predicted"/>
<protein>
    <submittedName>
        <fullName evidence="1">Uncharacterized protein</fullName>
    </submittedName>
</protein>
<gene>
    <name evidence="1" type="ORF">AVEN_103560_1</name>
</gene>
<reference evidence="1 2" key="1">
    <citation type="journal article" date="2019" name="Sci. Rep.">
        <title>Orb-weaving spider Araneus ventricosus genome elucidates the spidroin gene catalogue.</title>
        <authorList>
            <person name="Kono N."/>
            <person name="Nakamura H."/>
            <person name="Ohtoshi R."/>
            <person name="Moran D.A.P."/>
            <person name="Shinohara A."/>
            <person name="Yoshida Y."/>
            <person name="Fujiwara M."/>
            <person name="Mori M."/>
            <person name="Tomita M."/>
            <person name="Arakawa K."/>
        </authorList>
    </citation>
    <scope>NUCLEOTIDE SEQUENCE [LARGE SCALE GENOMIC DNA]</scope>
</reference>
<organism evidence="1 2">
    <name type="scientific">Araneus ventricosus</name>
    <name type="common">Orbweaver spider</name>
    <name type="synonym">Epeira ventricosa</name>
    <dbReference type="NCBI Taxonomy" id="182803"/>
    <lineage>
        <taxon>Eukaryota</taxon>
        <taxon>Metazoa</taxon>
        <taxon>Ecdysozoa</taxon>
        <taxon>Arthropoda</taxon>
        <taxon>Chelicerata</taxon>
        <taxon>Arachnida</taxon>
        <taxon>Araneae</taxon>
        <taxon>Araneomorphae</taxon>
        <taxon>Entelegynae</taxon>
        <taxon>Araneoidea</taxon>
        <taxon>Araneidae</taxon>
        <taxon>Araneus</taxon>
    </lineage>
</organism>
<dbReference type="EMBL" id="BGPR01001213">
    <property type="protein sequence ID" value="GBM48375.1"/>
    <property type="molecule type" value="Genomic_DNA"/>
</dbReference>
<sequence length="101" mass="11085">MSGLTSLRTTVTRAFQLLGTFSPDCHKYLPALTATDCHLGMTSALEQLGITRESAPALSSLARWETSPRWNRTFSVHRPQRVNCSQANCSISLYVSPATRG</sequence>
<evidence type="ECO:0000313" key="2">
    <source>
        <dbReference type="Proteomes" id="UP000499080"/>
    </source>
</evidence>
<keyword evidence="2" id="KW-1185">Reference proteome</keyword>
<comment type="caution">
    <text evidence="1">The sequence shown here is derived from an EMBL/GenBank/DDBJ whole genome shotgun (WGS) entry which is preliminary data.</text>
</comment>
<evidence type="ECO:0000313" key="1">
    <source>
        <dbReference type="EMBL" id="GBM48375.1"/>
    </source>
</evidence>